<evidence type="ECO:0000256" key="3">
    <source>
        <dbReference type="ARBA" id="ARBA00012098"/>
    </source>
</evidence>
<sequence>MPFEFVETKIKDVILVKPKVFGDDRGFFMETYKKSDFKNSGIDNEFLQDNHSKSSKGVLRGLHFQKYPKEQGKLVRCINGKIYDVAVDIRAGSPTFGHWVAYELSDENKLMLWIPQGFAHAFLTLSENAEILYKVSGSEYSPECDSGIIWNDSHLDIKWPLEEYGIDKPNLSEKDSKLKTFKEIFD</sequence>
<evidence type="ECO:0000313" key="10">
    <source>
        <dbReference type="Proteomes" id="UP000262325"/>
    </source>
</evidence>
<proteinExistence type="inferred from homology"/>
<feature type="binding site" evidence="6">
    <location>
        <position position="168"/>
    </location>
    <ligand>
        <name>substrate</name>
    </ligand>
</feature>
<evidence type="ECO:0000256" key="2">
    <source>
        <dbReference type="ARBA" id="ARBA00001997"/>
    </source>
</evidence>
<dbReference type="PANTHER" id="PTHR21047">
    <property type="entry name" value="DTDP-6-DEOXY-D-GLUCOSE-3,5 EPIMERASE"/>
    <property type="match status" value="1"/>
</dbReference>
<evidence type="ECO:0000256" key="5">
    <source>
        <dbReference type="PIRSR" id="PIRSR600888-1"/>
    </source>
</evidence>
<name>A0A3D5Q8P2_FLESI</name>
<evidence type="ECO:0000313" key="9">
    <source>
        <dbReference type="EMBL" id="HCW92197.1"/>
    </source>
</evidence>
<feature type="binding site" evidence="6">
    <location>
        <position position="25"/>
    </location>
    <ligand>
        <name>substrate</name>
    </ligand>
</feature>
<feature type="active site" description="Proton donor" evidence="5">
    <location>
        <position position="133"/>
    </location>
</feature>
<feature type="site" description="Participates in a stacking interaction with the thymidine ring of dTDP-4-oxo-6-deoxyglucose" evidence="7">
    <location>
        <position position="140"/>
    </location>
</feature>
<keyword evidence="8" id="KW-0413">Isomerase</keyword>
<dbReference type="GO" id="GO:0000271">
    <property type="term" value="P:polysaccharide biosynthetic process"/>
    <property type="evidence" value="ECO:0007669"/>
    <property type="project" value="TreeGrafter"/>
</dbReference>
<dbReference type="GO" id="GO:0019305">
    <property type="term" value="P:dTDP-rhamnose biosynthetic process"/>
    <property type="evidence" value="ECO:0007669"/>
    <property type="project" value="UniProtKB-UniRule"/>
</dbReference>
<organism evidence="9 10">
    <name type="scientific">Flexistipes sinusarabici</name>
    <dbReference type="NCBI Taxonomy" id="2352"/>
    <lineage>
        <taxon>Bacteria</taxon>
        <taxon>Pseudomonadati</taxon>
        <taxon>Deferribacterota</taxon>
        <taxon>Deferribacteres</taxon>
        <taxon>Deferribacterales</taxon>
        <taxon>Flexistipitaceae</taxon>
        <taxon>Flexistipes</taxon>
    </lineage>
</organism>
<reference evidence="9 10" key="1">
    <citation type="journal article" date="2018" name="Nat. Biotechnol.">
        <title>A standardized bacterial taxonomy based on genome phylogeny substantially revises the tree of life.</title>
        <authorList>
            <person name="Parks D.H."/>
            <person name="Chuvochina M."/>
            <person name="Waite D.W."/>
            <person name="Rinke C."/>
            <person name="Skarshewski A."/>
            <person name="Chaumeil P.A."/>
            <person name="Hugenholtz P."/>
        </authorList>
    </citation>
    <scope>NUCLEOTIDE SEQUENCE [LARGE SCALE GENOMIC DNA]</scope>
    <source>
        <strain evidence="9">UBA8672</strain>
    </source>
</reference>
<comment type="subunit">
    <text evidence="8">Homodimer.</text>
</comment>
<comment type="catalytic activity">
    <reaction evidence="1 8">
        <text>dTDP-4-dehydro-6-deoxy-alpha-D-glucose = dTDP-4-dehydro-beta-L-rhamnose</text>
        <dbReference type="Rhea" id="RHEA:16969"/>
        <dbReference type="ChEBI" id="CHEBI:57649"/>
        <dbReference type="ChEBI" id="CHEBI:62830"/>
        <dbReference type="EC" id="5.1.3.13"/>
    </reaction>
</comment>
<dbReference type="InterPro" id="IPR000888">
    <property type="entry name" value="RmlC-like"/>
</dbReference>
<dbReference type="Gene3D" id="2.60.120.10">
    <property type="entry name" value="Jelly Rolls"/>
    <property type="match status" value="1"/>
</dbReference>
<evidence type="ECO:0000256" key="4">
    <source>
        <dbReference type="ARBA" id="ARBA00019595"/>
    </source>
</evidence>
<evidence type="ECO:0000256" key="7">
    <source>
        <dbReference type="PIRSR" id="PIRSR600888-3"/>
    </source>
</evidence>
<dbReference type="InterPro" id="IPR014710">
    <property type="entry name" value="RmlC-like_jellyroll"/>
</dbReference>
<feature type="binding site" evidence="6">
    <location>
        <begin position="48"/>
        <end position="50"/>
    </location>
    <ligand>
        <name>substrate</name>
    </ligand>
</feature>
<gene>
    <name evidence="9" type="primary">rfbC</name>
    <name evidence="9" type="ORF">DHM44_00770</name>
</gene>
<feature type="binding site" evidence="6">
    <location>
        <position position="60"/>
    </location>
    <ligand>
        <name>substrate</name>
    </ligand>
</feature>
<dbReference type="GO" id="GO:0005829">
    <property type="term" value="C:cytosol"/>
    <property type="evidence" value="ECO:0007669"/>
    <property type="project" value="TreeGrafter"/>
</dbReference>
<accession>A0A3D5Q8P2</accession>
<feature type="active site" description="Proton acceptor" evidence="5">
    <location>
        <position position="63"/>
    </location>
</feature>
<feature type="binding site" evidence="6">
    <location>
        <position position="120"/>
    </location>
    <ligand>
        <name>substrate</name>
    </ligand>
</feature>
<protein>
    <recommendedName>
        <fullName evidence="4 8">dTDP-4-dehydrorhamnose 3,5-epimerase</fullName>
        <ecNumber evidence="3 8">5.1.3.13</ecNumber>
    </recommendedName>
    <alternativeName>
        <fullName evidence="8">Thymidine diphospho-4-keto-rhamnose 3,5-epimerase</fullName>
    </alternativeName>
</protein>
<dbReference type="UniPathway" id="UPA00124"/>
<dbReference type="Proteomes" id="UP000262325">
    <property type="component" value="Unassembled WGS sequence"/>
</dbReference>
<evidence type="ECO:0000256" key="6">
    <source>
        <dbReference type="PIRSR" id="PIRSR600888-2"/>
    </source>
</evidence>
<dbReference type="InterPro" id="IPR011051">
    <property type="entry name" value="RmlC_Cupin_sf"/>
</dbReference>
<feature type="binding site" evidence="6">
    <location>
        <position position="73"/>
    </location>
    <ligand>
        <name>substrate</name>
    </ligand>
</feature>
<feature type="binding site" evidence="6">
    <location>
        <position position="145"/>
    </location>
    <ligand>
        <name>substrate</name>
    </ligand>
</feature>
<evidence type="ECO:0000256" key="8">
    <source>
        <dbReference type="RuleBase" id="RU364069"/>
    </source>
</evidence>
<dbReference type="NCBIfam" id="TIGR01221">
    <property type="entry name" value="rmlC"/>
    <property type="match status" value="1"/>
</dbReference>
<dbReference type="CDD" id="cd00438">
    <property type="entry name" value="cupin_RmlC"/>
    <property type="match status" value="1"/>
</dbReference>
<evidence type="ECO:0000256" key="1">
    <source>
        <dbReference type="ARBA" id="ARBA00001298"/>
    </source>
</evidence>
<dbReference type="EMBL" id="DPPF01000015">
    <property type="protein sequence ID" value="HCW92197.1"/>
    <property type="molecule type" value="Genomic_DNA"/>
</dbReference>
<comment type="function">
    <text evidence="2 8">Catalyzes the epimerization of the C3' and C5'positions of dTDP-6-deoxy-D-xylo-4-hexulose, forming dTDP-6-deoxy-L-lyxo-4-hexulose.</text>
</comment>
<dbReference type="SUPFAM" id="SSF51182">
    <property type="entry name" value="RmlC-like cupins"/>
    <property type="match status" value="1"/>
</dbReference>
<comment type="caution">
    <text evidence="9">The sequence shown here is derived from an EMBL/GenBank/DDBJ whole genome shotgun (WGS) entry which is preliminary data.</text>
</comment>
<dbReference type="PANTHER" id="PTHR21047:SF2">
    <property type="entry name" value="THYMIDINE DIPHOSPHO-4-KETO-RHAMNOSE 3,5-EPIMERASE"/>
    <property type="match status" value="1"/>
</dbReference>
<feature type="binding site" evidence="6">
    <location>
        <position position="30"/>
    </location>
    <ligand>
        <name>substrate</name>
    </ligand>
</feature>
<dbReference type="Pfam" id="PF00908">
    <property type="entry name" value="dTDP_sugar_isom"/>
    <property type="match status" value="1"/>
</dbReference>
<dbReference type="EC" id="5.1.3.13" evidence="3 8"/>
<comment type="similarity">
    <text evidence="8">Belongs to the dTDP-4-dehydrorhamnose 3,5-epimerase family.</text>
</comment>
<comment type="pathway">
    <text evidence="8">Carbohydrate biosynthesis; dTDP-L-rhamnose biosynthesis.</text>
</comment>
<dbReference type="GO" id="GO:0008830">
    <property type="term" value="F:dTDP-4-dehydrorhamnose 3,5-epimerase activity"/>
    <property type="evidence" value="ECO:0007669"/>
    <property type="project" value="UniProtKB-UniRule"/>
</dbReference>
<dbReference type="AlphaFoldDB" id="A0A3D5Q8P2"/>